<organism evidence="1 2">
    <name type="scientific">Ancylostoma duodenale</name>
    <dbReference type="NCBI Taxonomy" id="51022"/>
    <lineage>
        <taxon>Eukaryota</taxon>
        <taxon>Metazoa</taxon>
        <taxon>Ecdysozoa</taxon>
        <taxon>Nematoda</taxon>
        <taxon>Chromadorea</taxon>
        <taxon>Rhabditida</taxon>
        <taxon>Rhabditina</taxon>
        <taxon>Rhabditomorpha</taxon>
        <taxon>Strongyloidea</taxon>
        <taxon>Ancylostomatidae</taxon>
        <taxon>Ancylostomatinae</taxon>
        <taxon>Ancylostoma</taxon>
    </lineage>
</organism>
<evidence type="ECO:0000313" key="2">
    <source>
        <dbReference type="Proteomes" id="UP000054047"/>
    </source>
</evidence>
<dbReference type="EMBL" id="KN729917">
    <property type="protein sequence ID" value="KIH61668.1"/>
    <property type="molecule type" value="Genomic_DNA"/>
</dbReference>
<name>A0A0C2CXD3_9BILA</name>
<accession>A0A0C2CXD3</accession>
<protein>
    <submittedName>
        <fullName evidence="1">Uncharacterized protein</fullName>
    </submittedName>
</protein>
<sequence>MVYHTGLQATVELHIVMDENLPLKEKDRAMQKMSYAPWVAHYTLRPETYQ</sequence>
<dbReference type="Proteomes" id="UP000054047">
    <property type="component" value="Unassembled WGS sequence"/>
</dbReference>
<evidence type="ECO:0000313" key="1">
    <source>
        <dbReference type="EMBL" id="KIH61668.1"/>
    </source>
</evidence>
<proteinExistence type="predicted"/>
<dbReference type="AlphaFoldDB" id="A0A0C2CXD3"/>
<keyword evidence="2" id="KW-1185">Reference proteome</keyword>
<reference evidence="1 2" key="1">
    <citation type="submission" date="2013-12" db="EMBL/GenBank/DDBJ databases">
        <title>Draft genome of the parsitic nematode Ancylostoma duodenale.</title>
        <authorList>
            <person name="Mitreva M."/>
        </authorList>
    </citation>
    <scope>NUCLEOTIDE SEQUENCE [LARGE SCALE GENOMIC DNA]</scope>
    <source>
        <strain evidence="1 2">Zhejiang</strain>
    </source>
</reference>
<gene>
    <name evidence="1" type="ORF">ANCDUO_08056</name>
</gene>